<dbReference type="InterPro" id="IPR043128">
    <property type="entry name" value="Rev_trsase/Diguanyl_cyclase"/>
</dbReference>
<name>A0A8B6DW12_MYTGA</name>
<feature type="compositionally biased region" description="Basic and acidic residues" evidence="1">
    <location>
        <begin position="1"/>
        <end position="32"/>
    </location>
</feature>
<reference evidence="2" key="1">
    <citation type="submission" date="2018-11" db="EMBL/GenBank/DDBJ databases">
        <authorList>
            <person name="Alioto T."/>
            <person name="Alioto T."/>
        </authorList>
    </citation>
    <scope>NUCLEOTIDE SEQUENCE</scope>
</reference>
<dbReference type="InterPro" id="IPR043502">
    <property type="entry name" value="DNA/RNA_pol_sf"/>
</dbReference>
<feature type="compositionally biased region" description="Polar residues" evidence="1">
    <location>
        <begin position="42"/>
        <end position="63"/>
    </location>
</feature>
<proteinExistence type="predicted"/>
<evidence type="ECO:0008006" key="4">
    <source>
        <dbReference type="Google" id="ProtNLM"/>
    </source>
</evidence>
<dbReference type="Proteomes" id="UP000596742">
    <property type="component" value="Unassembled WGS sequence"/>
</dbReference>
<dbReference type="OrthoDB" id="6062799at2759"/>
<dbReference type="AlphaFoldDB" id="A0A8B6DW12"/>
<sequence length="584" mass="66942">MKWPVTRKDEKRIRAADNRAVKKIKAEKTDKRSSRKRPAEASGSTAQMAHNGTASRPQTSATTAACKGTGQETAGRERQGQDLPEDLLLKDHNSDIFKVQDYDIVETFYEYENCNSDIYVKGRLKKSINFWKQINASDFILNVITDGYKILLLNEPEEIFLRNNKSAFDNSEFVSKAILDLMKGGLIREVSSRPHVVNPLTVSTAKNKHRLILDLRHVNKQVVDSKIKFEDWKVVKQYLSSNCFGFVFDKKSGYHHIDIFNEHQKYLGFSWKLGGVTKFFVFTVLPFDDGFGLADNENTCKMHSDLVKSDLIASGFVPNRDKCHWTPTQKLEWLGFIWNLDICKLNIPDRKKNDLIELVNIILNSSCKVKVRLLAKVAGKIISFTPALGHITQIMSRDNQNAVTIVHKGSKVPELQSLAISIYDCCRKNDITIFGNWIPREQNEQADMLSRIVDIDDWRISDEFFTFLNDLWGPFSVDRFASFENTKLQKFNSLYWNPGSLCVDAFTCDWSGENNWLVPPVTEVSRVINHLVKCKAKGTLIVPNWPSSPFWPLIFDTGLKYRKYTNDVLQFNEPERIFESGNNL</sequence>
<dbReference type="InterPro" id="IPR052055">
    <property type="entry name" value="Hepadnavirus_pol/RT"/>
</dbReference>
<dbReference type="SUPFAM" id="SSF56672">
    <property type="entry name" value="DNA/RNA polymerases"/>
    <property type="match status" value="1"/>
</dbReference>
<evidence type="ECO:0000313" key="2">
    <source>
        <dbReference type="EMBL" id="VDI24929.1"/>
    </source>
</evidence>
<keyword evidence="3" id="KW-1185">Reference proteome</keyword>
<dbReference type="EMBL" id="UYJE01004091">
    <property type="protein sequence ID" value="VDI24929.1"/>
    <property type="molecule type" value="Genomic_DNA"/>
</dbReference>
<evidence type="ECO:0000313" key="3">
    <source>
        <dbReference type="Proteomes" id="UP000596742"/>
    </source>
</evidence>
<comment type="caution">
    <text evidence="2">The sequence shown here is derived from an EMBL/GenBank/DDBJ whole genome shotgun (WGS) entry which is preliminary data.</text>
</comment>
<dbReference type="Gene3D" id="3.30.70.270">
    <property type="match status" value="1"/>
</dbReference>
<protein>
    <recommendedName>
        <fullName evidence="4">Reverse transcriptase domain-containing protein</fullName>
    </recommendedName>
</protein>
<organism evidence="2 3">
    <name type="scientific">Mytilus galloprovincialis</name>
    <name type="common">Mediterranean mussel</name>
    <dbReference type="NCBI Taxonomy" id="29158"/>
    <lineage>
        <taxon>Eukaryota</taxon>
        <taxon>Metazoa</taxon>
        <taxon>Spiralia</taxon>
        <taxon>Lophotrochozoa</taxon>
        <taxon>Mollusca</taxon>
        <taxon>Bivalvia</taxon>
        <taxon>Autobranchia</taxon>
        <taxon>Pteriomorphia</taxon>
        <taxon>Mytilida</taxon>
        <taxon>Mytiloidea</taxon>
        <taxon>Mytilidae</taxon>
        <taxon>Mytilinae</taxon>
        <taxon>Mytilus</taxon>
    </lineage>
</organism>
<feature type="region of interest" description="Disordered" evidence="1">
    <location>
        <begin position="1"/>
        <end position="81"/>
    </location>
</feature>
<evidence type="ECO:0000256" key="1">
    <source>
        <dbReference type="SAM" id="MobiDB-lite"/>
    </source>
</evidence>
<dbReference type="PANTHER" id="PTHR33050">
    <property type="entry name" value="REVERSE TRANSCRIPTASE DOMAIN-CONTAINING PROTEIN"/>
    <property type="match status" value="1"/>
</dbReference>
<accession>A0A8B6DW12</accession>
<gene>
    <name evidence="2" type="ORF">MGAL_10B034136</name>
</gene>
<dbReference type="PANTHER" id="PTHR33050:SF7">
    <property type="entry name" value="RIBONUCLEASE H"/>
    <property type="match status" value="1"/>
</dbReference>
<dbReference type="Gene3D" id="3.10.10.10">
    <property type="entry name" value="HIV Type 1 Reverse Transcriptase, subunit A, domain 1"/>
    <property type="match status" value="1"/>
</dbReference>